<evidence type="ECO:0000256" key="4">
    <source>
        <dbReference type="ARBA" id="ARBA00023176"/>
    </source>
</evidence>
<comment type="subcellular location">
    <subcellularLocation>
        <location evidence="1 6">Cytoplasmic vesicle membrane</location>
        <topology evidence="1 6">Peripheral membrane protein</topology>
        <orientation evidence="1 6">Cytoplasmic side</orientation>
    </subcellularLocation>
    <subcellularLocation>
        <location evidence="6">Membrane</location>
        <location evidence="6">Coated pit</location>
        <topology evidence="6">Peripheral membrane protein</topology>
        <orientation evidence="6">Cytoplasmic side</orientation>
    </subcellularLocation>
    <text evidence="6">Cytoplasmic face of coated pits and vesicles.</text>
</comment>
<dbReference type="GO" id="GO:0099631">
    <property type="term" value="C:postsynaptic endocytic zone cytoplasmic component"/>
    <property type="evidence" value="ECO:0007669"/>
    <property type="project" value="TreeGrafter"/>
</dbReference>
<dbReference type="PANTHER" id="PTHR10639:SF7">
    <property type="entry name" value="CLATHRIN LIGHT CHAIN"/>
    <property type="match status" value="1"/>
</dbReference>
<evidence type="ECO:0000256" key="5">
    <source>
        <dbReference type="ARBA" id="ARBA00023329"/>
    </source>
</evidence>
<evidence type="ECO:0000313" key="10">
    <source>
        <dbReference type="Proteomes" id="UP001497497"/>
    </source>
</evidence>
<keyword evidence="4 6" id="KW-0168">Coated pit</keyword>
<proteinExistence type="inferred from homology"/>
<name>A0AAV2HQG1_LYMST</name>
<dbReference type="GO" id="GO:0030132">
    <property type="term" value="C:clathrin coat of coated pit"/>
    <property type="evidence" value="ECO:0007669"/>
    <property type="project" value="InterPro"/>
</dbReference>
<comment type="caution">
    <text evidence="9">The sequence shown here is derived from an EMBL/GenBank/DDBJ whole genome shotgun (WGS) entry which is preliminary data.</text>
</comment>
<evidence type="ECO:0000256" key="3">
    <source>
        <dbReference type="ARBA" id="ARBA00023136"/>
    </source>
</evidence>
<feature type="compositionally biased region" description="Gly residues" evidence="8">
    <location>
        <begin position="77"/>
        <end position="91"/>
    </location>
</feature>
<sequence>MADFDAFESAPSDDIDPAADFLAREQSELAGLEDDNFGVGNQYVNVAEENQYINQEFESYEQGLQQGSGGQQSASDGGLGEFEILGGGNDDFGGDTHLYGGYNEGSDQYETSTNGPSNMYEAISQQDSTRAVPEKIKIWREEQKTRIEQKDSEEEKRKKELKEKAKKELDDWYKHHLEQLEKTKENNRKHNDVTESQGAAENAFIKERDEKIPGQAWEKITRLCEFNPKNSKCTKDVTRFRSILLQLKQTPLVR</sequence>
<keyword evidence="5 6" id="KW-0968">Cytoplasmic vesicle</keyword>
<feature type="coiled-coil region" evidence="7">
    <location>
        <begin position="144"/>
        <end position="197"/>
    </location>
</feature>
<dbReference type="GO" id="GO:0006886">
    <property type="term" value="P:intracellular protein transport"/>
    <property type="evidence" value="ECO:0007669"/>
    <property type="project" value="InterPro"/>
</dbReference>
<evidence type="ECO:0000256" key="7">
    <source>
        <dbReference type="SAM" id="Coils"/>
    </source>
</evidence>
<keyword evidence="10" id="KW-1185">Reference proteome</keyword>
<reference evidence="9 10" key="1">
    <citation type="submission" date="2024-04" db="EMBL/GenBank/DDBJ databases">
        <authorList>
            <consortium name="Genoscope - CEA"/>
            <person name="William W."/>
        </authorList>
    </citation>
    <scope>NUCLEOTIDE SEQUENCE [LARGE SCALE GENOMIC DNA]</scope>
</reference>
<accession>A0AAV2HQG1</accession>
<evidence type="ECO:0000256" key="8">
    <source>
        <dbReference type="SAM" id="MobiDB-lite"/>
    </source>
</evidence>
<evidence type="ECO:0000256" key="6">
    <source>
        <dbReference type="RuleBase" id="RU363137"/>
    </source>
</evidence>
<dbReference type="InterPro" id="IPR000996">
    <property type="entry name" value="Clathrin_L-chain"/>
</dbReference>
<dbReference type="Proteomes" id="UP001497497">
    <property type="component" value="Unassembled WGS sequence"/>
</dbReference>
<evidence type="ECO:0000256" key="2">
    <source>
        <dbReference type="ARBA" id="ARBA00005263"/>
    </source>
</evidence>
<feature type="compositionally biased region" description="Polar residues" evidence="8">
    <location>
        <begin position="105"/>
        <end position="129"/>
    </location>
</feature>
<dbReference type="Pfam" id="PF01086">
    <property type="entry name" value="Clathrin_lg_ch"/>
    <property type="match status" value="1"/>
</dbReference>
<evidence type="ECO:0000313" key="9">
    <source>
        <dbReference type="EMBL" id="CAL1535738.1"/>
    </source>
</evidence>
<dbReference type="GO" id="GO:0030672">
    <property type="term" value="C:synaptic vesicle membrane"/>
    <property type="evidence" value="ECO:0007669"/>
    <property type="project" value="TreeGrafter"/>
</dbReference>
<feature type="region of interest" description="Disordered" evidence="8">
    <location>
        <begin position="59"/>
        <end position="131"/>
    </location>
</feature>
<dbReference type="GO" id="GO:0032050">
    <property type="term" value="F:clathrin heavy chain binding"/>
    <property type="evidence" value="ECO:0007669"/>
    <property type="project" value="TreeGrafter"/>
</dbReference>
<dbReference type="AlphaFoldDB" id="A0AAV2HQG1"/>
<dbReference type="GO" id="GO:0030130">
    <property type="term" value="C:clathrin coat of trans-Golgi network vesicle"/>
    <property type="evidence" value="ECO:0007669"/>
    <property type="project" value="InterPro"/>
</dbReference>
<comment type="function">
    <text evidence="6">Clathrin is the major protein of the polyhedral coat of coated pits and vesicles.</text>
</comment>
<evidence type="ECO:0000256" key="1">
    <source>
        <dbReference type="ARBA" id="ARBA00004180"/>
    </source>
</evidence>
<comment type="similarity">
    <text evidence="2 6">Belongs to the clathrin light chain family.</text>
</comment>
<dbReference type="PANTHER" id="PTHR10639">
    <property type="entry name" value="CLATHRIN LIGHT CHAIN"/>
    <property type="match status" value="1"/>
</dbReference>
<gene>
    <name evidence="9" type="ORF">GSLYS_00009698001</name>
</gene>
<keyword evidence="3 6" id="KW-0472">Membrane</keyword>
<organism evidence="9 10">
    <name type="scientific">Lymnaea stagnalis</name>
    <name type="common">Great pond snail</name>
    <name type="synonym">Helix stagnalis</name>
    <dbReference type="NCBI Taxonomy" id="6523"/>
    <lineage>
        <taxon>Eukaryota</taxon>
        <taxon>Metazoa</taxon>
        <taxon>Spiralia</taxon>
        <taxon>Lophotrochozoa</taxon>
        <taxon>Mollusca</taxon>
        <taxon>Gastropoda</taxon>
        <taxon>Heterobranchia</taxon>
        <taxon>Euthyneura</taxon>
        <taxon>Panpulmonata</taxon>
        <taxon>Hygrophila</taxon>
        <taxon>Lymnaeoidea</taxon>
        <taxon>Lymnaeidae</taxon>
        <taxon>Lymnaea</taxon>
    </lineage>
</organism>
<dbReference type="GO" id="GO:0005198">
    <property type="term" value="F:structural molecule activity"/>
    <property type="evidence" value="ECO:0007669"/>
    <property type="project" value="InterPro"/>
</dbReference>
<keyword evidence="7" id="KW-0175">Coiled coil</keyword>
<dbReference type="EMBL" id="CAXITT010000209">
    <property type="protein sequence ID" value="CAL1535738.1"/>
    <property type="molecule type" value="Genomic_DNA"/>
</dbReference>
<protein>
    <recommendedName>
        <fullName evidence="6">Clathrin light chain</fullName>
    </recommendedName>
</protein>
<dbReference type="GO" id="GO:0072583">
    <property type="term" value="P:clathrin-dependent endocytosis"/>
    <property type="evidence" value="ECO:0007669"/>
    <property type="project" value="TreeGrafter"/>
</dbReference>